<dbReference type="Proteomes" id="UP000663832">
    <property type="component" value="Unassembled WGS sequence"/>
</dbReference>
<dbReference type="GO" id="GO:0016020">
    <property type="term" value="C:membrane"/>
    <property type="evidence" value="ECO:0007669"/>
    <property type="project" value="UniProtKB-SubCell"/>
</dbReference>
<keyword evidence="3" id="KW-0812">Transmembrane</keyword>
<dbReference type="OrthoDB" id="444119at2759"/>
<evidence type="ECO:0000256" key="1">
    <source>
        <dbReference type="ARBA" id="ARBA00004141"/>
    </source>
</evidence>
<keyword evidence="5" id="KW-0472">Membrane</keyword>
<comment type="caution">
    <text evidence="7">The sequence shown here is derived from an EMBL/GenBank/DDBJ whole genome shotgun (WGS) entry which is preliminary data.</text>
</comment>
<dbReference type="AlphaFoldDB" id="A0A814KGH7"/>
<gene>
    <name evidence="7" type="ORF">QVE165_LOCUS17604</name>
</gene>
<dbReference type="EMBL" id="CAJNOM010000102">
    <property type="protein sequence ID" value="CAF1050835.1"/>
    <property type="molecule type" value="Genomic_DNA"/>
</dbReference>
<evidence type="ECO:0000313" key="8">
    <source>
        <dbReference type="Proteomes" id="UP000663832"/>
    </source>
</evidence>
<proteinExistence type="inferred from homology"/>
<dbReference type="GO" id="GO:0005509">
    <property type="term" value="F:calcium ion binding"/>
    <property type="evidence" value="ECO:0007669"/>
    <property type="project" value="InterPro"/>
</dbReference>
<reference evidence="7" key="1">
    <citation type="submission" date="2021-02" db="EMBL/GenBank/DDBJ databases">
        <authorList>
            <person name="Nowell W R."/>
        </authorList>
    </citation>
    <scope>NUCLEOTIDE SEQUENCE</scope>
</reference>
<name>A0A814KGH7_9BILA</name>
<dbReference type="Gene3D" id="1.10.238.10">
    <property type="entry name" value="EF-hand"/>
    <property type="match status" value="1"/>
</dbReference>
<evidence type="ECO:0000256" key="5">
    <source>
        <dbReference type="ARBA" id="ARBA00023136"/>
    </source>
</evidence>
<dbReference type="Pfam" id="PF20519">
    <property type="entry name" value="Polycystin_dom"/>
    <property type="match status" value="1"/>
</dbReference>
<protein>
    <recommendedName>
        <fullName evidence="6">EF-hand domain-containing protein</fullName>
    </recommendedName>
</protein>
<comment type="similarity">
    <text evidence="2">Belongs to the polycystin family.</text>
</comment>
<keyword evidence="4" id="KW-1133">Transmembrane helix</keyword>
<evidence type="ECO:0000259" key="6">
    <source>
        <dbReference type="PROSITE" id="PS50222"/>
    </source>
</evidence>
<dbReference type="InterPro" id="IPR002048">
    <property type="entry name" value="EF_hand_dom"/>
</dbReference>
<evidence type="ECO:0000256" key="2">
    <source>
        <dbReference type="ARBA" id="ARBA00007200"/>
    </source>
</evidence>
<accession>A0A814KGH7</accession>
<dbReference type="SUPFAM" id="SSF47473">
    <property type="entry name" value="EF-hand"/>
    <property type="match status" value="1"/>
</dbReference>
<evidence type="ECO:0000313" key="7">
    <source>
        <dbReference type="EMBL" id="CAF1050835.1"/>
    </source>
</evidence>
<dbReference type="InterPro" id="IPR011992">
    <property type="entry name" value="EF-hand-dom_pair"/>
</dbReference>
<dbReference type="PROSITE" id="PS50222">
    <property type="entry name" value="EF_HAND_2"/>
    <property type="match status" value="1"/>
</dbReference>
<keyword evidence="8" id="KW-1185">Reference proteome</keyword>
<evidence type="ECO:0000256" key="4">
    <source>
        <dbReference type="ARBA" id="ARBA00022989"/>
    </source>
</evidence>
<evidence type="ECO:0000256" key="3">
    <source>
        <dbReference type="ARBA" id="ARBA00022692"/>
    </source>
</evidence>
<organism evidence="7 8">
    <name type="scientific">Adineta steineri</name>
    <dbReference type="NCBI Taxonomy" id="433720"/>
    <lineage>
        <taxon>Eukaryota</taxon>
        <taxon>Metazoa</taxon>
        <taxon>Spiralia</taxon>
        <taxon>Gnathifera</taxon>
        <taxon>Rotifera</taxon>
        <taxon>Eurotatoria</taxon>
        <taxon>Bdelloidea</taxon>
        <taxon>Adinetida</taxon>
        <taxon>Adinetidae</taxon>
        <taxon>Adineta</taxon>
    </lineage>
</organism>
<dbReference type="InterPro" id="IPR046791">
    <property type="entry name" value="Polycystin_dom"/>
</dbReference>
<comment type="subcellular location">
    <subcellularLocation>
        <location evidence="1">Membrane</location>
        <topology evidence="1">Multi-pass membrane protein</topology>
    </subcellularLocation>
</comment>
<sequence length="237" mass="27215">MLTKAFVTSKINDTNGFNDISQDNGEDFWRALQGPIFSRLYNVNITASNVSYGYIFNENKILGVPRLRQVRIQGYTDDDIKKIINKYDKNNDGNLDEEEQKQMKHDLDIGQIKIDDNHDDNKSGVILLIIGMGSFKTINLFKYQSSTKRRRYQYIDNDKNNLQNSHVAIQVNPFSQLSNIGSYQQYSTVLPLDDDDELIQSDISSISASIFCETSLIELRLDQDTEYDNDLADEDNN</sequence>
<feature type="domain" description="EF-hand" evidence="6">
    <location>
        <begin position="75"/>
        <end position="110"/>
    </location>
</feature>